<dbReference type="SUPFAM" id="SSF49899">
    <property type="entry name" value="Concanavalin A-like lectins/glucanases"/>
    <property type="match status" value="1"/>
</dbReference>
<reference evidence="6" key="1">
    <citation type="journal article" date="2019" name="Int. J. Syst. Evol. Microbiol.">
        <title>The Global Catalogue of Microorganisms (GCM) 10K type strain sequencing project: providing services to taxonomists for standard genome sequencing and annotation.</title>
        <authorList>
            <consortium name="The Broad Institute Genomics Platform"/>
            <consortium name="The Broad Institute Genome Sequencing Center for Infectious Disease"/>
            <person name="Wu L."/>
            <person name="Ma J."/>
        </authorList>
    </citation>
    <scope>NUCLEOTIDE SEQUENCE [LARGE SCALE GENOMIC DNA]</scope>
    <source>
        <strain evidence="6">KCTC 52473</strain>
    </source>
</reference>
<feature type="transmembrane region" description="Helical" evidence="3">
    <location>
        <begin position="112"/>
        <end position="132"/>
    </location>
</feature>
<evidence type="ECO:0000313" key="5">
    <source>
        <dbReference type="EMBL" id="MFC3123229.1"/>
    </source>
</evidence>
<gene>
    <name evidence="5" type="ORF">ACFOHL_16520</name>
</gene>
<organism evidence="5 6">
    <name type="scientific">Agaribacter flavus</name>
    <dbReference type="NCBI Taxonomy" id="1902781"/>
    <lineage>
        <taxon>Bacteria</taxon>
        <taxon>Pseudomonadati</taxon>
        <taxon>Pseudomonadota</taxon>
        <taxon>Gammaproteobacteria</taxon>
        <taxon>Alteromonadales</taxon>
        <taxon>Alteromonadaceae</taxon>
        <taxon>Agaribacter</taxon>
    </lineage>
</organism>
<dbReference type="InterPro" id="IPR012373">
    <property type="entry name" value="Ferrdict_sens_TM"/>
</dbReference>
<dbReference type="Gene3D" id="2.60.120.1440">
    <property type="match status" value="1"/>
</dbReference>
<feature type="domain" description="LamG-like jellyroll fold" evidence="4">
    <location>
        <begin position="401"/>
        <end position="549"/>
    </location>
</feature>
<keyword evidence="3" id="KW-0472">Membrane</keyword>
<dbReference type="Gene3D" id="2.60.120.200">
    <property type="match status" value="1"/>
</dbReference>
<keyword evidence="6" id="KW-1185">Reference proteome</keyword>
<keyword evidence="3" id="KW-1133">Transmembrane helix</keyword>
<dbReference type="InterPro" id="IPR013320">
    <property type="entry name" value="ConA-like_dom_sf"/>
</dbReference>
<accession>A0ABV7FSA4</accession>
<keyword evidence="1" id="KW-0732">Signal</keyword>
<proteinExistence type="predicted"/>
<protein>
    <submittedName>
        <fullName evidence="5">LamG-like jellyroll fold domain-containing protein</fullName>
    </submittedName>
</protein>
<dbReference type="PANTHER" id="PTHR30273:SF2">
    <property type="entry name" value="PROTEIN FECR"/>
    <property type="match status" value="1"/>
</dbReference>
<dbReference type="InterPro" id="IPR006558">
    <property type="entry name" value="LamG-like"/>
</dbReference>
<name>A0ABV7FSA4_9ALTE</name>
<sequence>MKTKDDEDNLQKRFDTLASKLVDSALNEDETLELIDLGRKLPGSQRALRKQLAMDNLLSQVFAEENAQETFVEDVLAKTRISEQQKAFEARILSSVAVSANDTPTKSSKTPWYISGFSMAACLLLTITYFMGSIKSDNPLSQPIANEINHDGVALIANAVGLAPGSPFRSGEAITPGELKIDQGFLELEFYQGALLKIAGPAHLDIIDEQRVKLHTGKVMTDVPTVAIGFTIDTPNSEVVDLGTAIGVSVDANGDSQVHVFDGLVEARTESGEAQRIEKGDAVNFFSPNTSDWSEATANSSKFEEFSQIDALILSEDNEKHTKWQERKAQTLQDEALVAYYDFEVEANKFRKLKNIAPSSYDYDGAIVGAKWNVGPWPGKSALEFKHPADRVRIDIKEPLKSFTLATWVKIDSLDRQFNSLLLTDGFKDGDLHWQLGNFHNNRFGTFILGTLSTESEHLNYNYSPFFSPADSGTWYHLATTLDHKAQQVSMYINGQRVKETVLQNPSEFWRIGEASIGNWNSLNEKNPLRNLNGSMAELIVFSRVLQDKEISALALN</sequence>
<dbReference type="PANTHER" id="PTHR30273">
    <property type="entry name" value="PERIPLASMIC SIGNAL SENSOR AND SIGMA FACTOR ACTIVATOR FECR-RELATED"/>
    <property type="match status" value="1"/>
</dbReference>
<dbReference type="Pfam" id="PF13385">
    <property type="entry name" value="Laminin_G_3"/>
    <property type="match status" value="1"/>
</dbReference>
<comment type="caution">
    <text evidence="5">The sequence shown here is derived from an EMBL/GenBank/DDBJ whole genome shotgun (WGS) entry which is preliminary data.</text>
</comment>
<evidence type="ECO:0000259" key="4">
    <source>
        <dbReference type="SMART" id="SM00560"/>
    </source>
</evidence>
<keyword evidence="2" id="KW-1015">Disulfide bond</keyword>
<dbReference type="Pfam" id="PF04773">
    <property type="entry name" value="FecR"/>
    <property type="match status" value="1"/>
</dbReference>
<dbReference type="Proteomes" id="UP001595478">
    <property type="component" value="Unassembled WGS sequence"/>
</dbReference>
<evidence type="ECO:0000313" key="6">
    <source>
        <dbReference type="Proteomes" id="UP001595478"/>
    </source>
</evidence>
<dbReference type="SMART" id="SM00560">
    <property type="entry name" value="LamGL"/>
    <property type="match status" value="1"/>
</dbReference>
<keyword evidence="3" id="KW-0812">Transmembrane</keyword>
<evidence type="ECO:0000256" key="3">
    <source>
        <dbReference type="SAM" id="Phobius"/>
    </source>
</evidence>
<dbReference type="InterPro" id="IPR006860">
    <property type="entry name" value="FecR"/>
</dbReference>
<dbReference type="RefSeq" id="WP_376921342.1">
    <property type="nucleotide sequence ID" value="NZ_JBHRSW010000047.1"/>
</dbReference>
<evidence type="ECO:0000256" key="2">
    <source>
        <dbReference type="ARBA" id="ARBA00023157"/>
    </source>
</evidence>
<evidence type="ECO:0000256" key="1">
    <source>
        <dbReference type="ARBA" id="ARBA00022729"/>
    </source>
</evidence>
<dbReference type="EMBL" id="JBHRSW010000047">
    <property type="protein sequence ID" value="MFC3123229.1"/>
    <property type="molecule type" value="Genomic_DNA"/>
</dbReference>